<evidence type="ECO:0000313" key="2">
    <source>
        <dbReference type="EMBL" id="MFD1533028.1"/>
    </source>
</evidence>
<dbReference type="Pfam" id="PF02272">
    <property type="entry name" value="DHHA1"/>
    <property type="match status" value="1"/>
</dbReference>
<dbReference type="InterPro" id="IPR051319">
    <property type="entry name" value="Oligoribo/pAp-PDE_c-di-AMP_PDE"/>
</dbReference>
<keyword evidence="3" id="KW-1185">Reference proteome</keyword>
<protein>
    <submittedName>
        <fullName evidence="2">DHHA1 domain-containing protein</fullName>
    </submittedName>
</protein>
<proteinExistence type="predicted"/>
<reference evidence="3" key="1">
    <citation type="journal article" date="2019" name="Int. J. Syst. Evol. Microbiol.">
        <title>The Global Catalogue of Microorganisms (GCM) 10K type strain sequencing project: providing services to taxonomists for standard genome sequencing and annotation.</title>
        <authorList>
            <consortium name="The Broad Institute Genomics Platform"/>
            <consortium name="The Broad Institute Genome Sequencing Center for Infectious Disease"/>
            <person name="Wu L."/>
            <person name="Ma J."/>
        </authorList>
    </citation>
    <scope>NUCLEOTIDE SEQUENCE [LARGE SCALE GENOMIC DNA]</scope>
    <source>
        <strain evidence="3">JCM 12165</strain>
    </source>
</reference>
<evidence type="ECO:0000313" key="3">
    <source>
        <dbReference type="Proteomes" id="UP001597145"/>
    </source>
</evidence>
<dbReference type="EMBL" id="JBHUCP010000023">
    <property type="protein sequence ID" value="MFD1533028.1"/>
    <property type="molecule type" value="Genomic_DNA"/>
</dbReference>
<gene>
    <name evidence="2" type="ORF">ACFSCY_26750</name>
</gene>
<dbReference type="SUPFAM" id="SSF64182">
    <property type="entry name" value="DHH phosphoesterases"/>
    <property type="match status" value="1"/>
</dbReference>
<dbReference type="InterPro" id="IPR003156">
    <property type="entry name" value="DHHA1_dom"/>
</dbReference>
<accession>A0ABW4FQZ3</accession>
<organism evidence="2 3">
    <name type="scientific">Pseudonocardia aurantiaca</name>
    <dbReference type="NCBI Taxonomy" id="75290"/>
    <lineage>
        <taxon>Bacteria</taxon>
        <taxon>Bacillati</taxon>
        <taxon>Actinomycetota</taxon>
        <taxon>Actinomycetes</taxon>
        <taxon>Pseudonocardiales</taxon>
        <taxon>Pseudonocardiaceae</taxon>
        <taxon>Pseudonocardia</taxon>
    </lineage>
</organism>
<name>A0ABW4FQZ3_9PSEU</name>
<sequence>MDTHPYTWLAALGRILQSAVLEQGAARGLGLVHARVPLEDTTRFRTEEVDGLVDILRTAAEAEVAAVLKQVGNQRWITSLRSDGRVDVAAAAGLLGGGGHRAAAGFTADGTADEVLASLREALAAVPPQALAS</sequence>
<dbReference type="InterPro" id="IPR038763">
    <property type="entry name" value="DHH_sf"/>
</dbReference>
<dbReference type="RefSeq" id="WP_379659948.1">
    <property type="nucleotide sequence ID" value="NZ_JBHUCP010000023.1"/>
</dbReference>
<feature type="domain" description="DHHA1" evidence="1">
    <location>
        <begin position="44"/>
        <end position="123"/>
    </location>
</feature>
<dbReference type="Gene3D" id="3.10.310.30">
    <property type="match status" value="1"/>
</dbReference>
<dbReference type="Proteomes" id="UP001597145">
    <property type="component" value="Unassembled WGS sequence"/>
</dbReference>
<dbReference type="PANTHER" id="PTHR47618">
    <property type="entry name" value="BIFUNCTIONAL OLIGORIBONUCLEASE AND PAP PHOSPHATASE NRNA"/>
    <property type="match status" value="1"/>
</dbReference>
<evidence type="ECO:0000259" key="1">
    <source>
        <dbReference type="Pfam" id="PF02272"/>
    </source>
</evidence>
<dbReference type="PANTHER" id="PTHR47618:SF1">
    <property type="entry name" value="BIFUNCTIONAL OLIGORIBONUCLEASE AND PAP PHOSPHATASE NRNA"/>
    <property type="match status" value="1"/>
</dbReference>
<comment type="caution">
    <text evidence="2">The sequence shown here is derived from an EMBL/GenBank/DDBJ whole genome shotgun (WGS) entry which is preliminary data.</text>
</comment>